<reference evidence="2 4" key="3">
    <citation type="journal article" date="2014" name="PLoS Genet.">
        <title>Phylogenetically driven sequencing of extremely halophilic archaea reveals strategies for static and dynamic osmo-response.</title>
        <authorList>
            <person name="Becker E.A."/>
            <person name="Seitzer P.M."/>
            <person name="Tritt A."/>
            <person name="Larsen D."/>
            <person name="Krusor M."/>
            <person name="Yao A.I."/>
            <person name="Wu D."/>
            <person name="Madern D."/>
            <person name="Eisen J.A."/>
            <person name="Darling A.E."/>
            <person name="Facciotti M.T."/>
        </authorList>
    </citation>
    <scope>NUCLEOTIDE SEQUENCE [LARGE SCALE GENOMIC DNA]</scope>
    <source>
        <strain evidence="4">ATCC 43099 / DSM 3394 / CCM 3739 / CIP 104546 / IAM 13178 / JCM 8861 / NBRC 102185 / NCIMB 2190 / MS3</strain>
        <strain evidence="2">MS-3</strain>
    </source>
</reference>
<dbReference type="PATRIC" id="fig|547559.17.peg.2956"/>
<keyword evidence="3" id="KW-1185">Reference proteome</keyword>
<geneLocation type="plasmid" evidence="1 3">
    <name>pNMAG02</name>
</geneLocation>
<dbReference type="eggNOG" id="arCOG08105">
    <property type="taxonomic scope" value="Archaea"/>
</dbReference>
<dbReference type="Proteomes" id="UP000001879">
    <property type="component" value="Plasmid pNMAG02"/>
</dbReference>
<evidence type="ECO:0000313" key="3">
    <source>
        <dbReference type="Proteomes" id="UP000001879"/>
    </source>
</evidence>
<gene>
    <name evidence="1" type="ordered locus">Nmag_4157</name>
    <name evidence="2" type="ORF">C500_14995</name>
</gene>
<dbReference type="EMBL" id="AOHS01000051">
    <property type="protein sequence ID" value="ELY26480.1"/>
    <property type="molecule type" value="Genomic_DNA"/>
</dbReference>
<accession>D3T263</accession>
<protein>
    <submittedName>
        <fullName evidence="1">Uncharacterized protein</fullName>
    </submittedName>
</protein>
<evidence type="ECO:0000313" key="2">
    <source>
        <dbReference type="EMBL" id="ELY26480.1"/>
    </source>
</evidence>
<reference evidence="1" key="4">
    <citation type="submission" date="2016-09" db="EMBL/GenBank/DDBJ databases">
        <authorList>
            <person name="Pfeiffer F."/>
        </authorList>
    </citation>
    <scope>NUCLEOTIDE SEQUENCE</scope>
    <source>
        <strain evidence="1">ATCC 43099</strain>
        <plasmid evidence="1">pNMAG02</plasmid>
    </source>
</reference>
<evidence type="ECO:0000313" key="1">
    <source>
        <dbReference type="EMBL" id="ADD07672.1"/>
    </source>
</evidence>
<reference evidence="1 3" key="2">
    <citation type="journal article" date="2012" name="BMC Genomics">
        <title>A comparative genomics perspective on the genetic content of the alkaliphilic haloarchaeon Natrialba magadii ATCC 43099T.</title>
        <authorList>
            <person name="Siddaramappa S."/>
            <person name="Challacombe J.F."/>
            <person name="Decastro R.E."/>
            <person name="Pfeiffer F."/>
            <person name="Sastre D.E."/>
            <person name="Gimenez M.I."/>
            <person name="Paggi R.A."/>
            <person name="Detter J.C."/>
            <person name="Davenport K.W."/>
            <person name="Goodwin L.A."/>
            <person name="Kyrpides N."/>
            <person name="Tapia R."/>
            <person name="Pitluck S."/>
            <person name="Lucas S."/>
            <person name="Woyke T."/>
            <person name="Maupin-Furlow J.A."/>
        </authorList>
    </citation>
    <scope>NUCLEOTIDE SEQUENCE [LARGE SCALE GENOMIC DNA]</scope>
    <source>
        <strain evidence="1">ATCC 43099</strain>
        <strain evidence="3">ATCC 43099 / DSM 3394 / CCM 3739 / CIP 104546 / IAM 13178 / JCM 8861 / NBRC 102185 / NCIMB 2190 / MS3</strain>
    </source>
</reference>
<dbReference type="PaxDb" id="547559-Nmag_4157"/>
<dbReference type="AlphaFoldDB" id="D3T263"/>
<dbReference type="HOGENOM" id="CLU_3148058_0_0_2"/>
<dbReference type="KEGG" id="nmg:Nmag_4157"/>
<organism evidence="1 3">
    <name type="scientific">Natrialba magadii (strain ATCC 43099 / DSM 3394 / CCM 3739 / CIP 104546 / IAM 13178 / JCM 8861 / NBRC 102185 / NCIMB 2190 / MS3)</name>
    <name type="common">Natronobacterium magadii</name>
    <dbReference type="NCBI Taxonomy" id="547559"/>
    <lineage>
        <taxon>Archaea</taxon>
        <taxon>Methanobacteriati</taxon>
        <taxon>Methanobacteriota</taxon>
        <taxon>Stenosarchaea group</taxon>
        <taxon>Halobacteria</taxon>
        <taxon>Halobacteriales</taxon>
        <taxon>Natrialbaceae</taxon>
        <taxon>Natrialba</taxon>
    </lineage>
</organism>
<proteinExistence type="predicted"/>
<sequence>MHYFFIEEYISSTTMEFDEQLRSLEERYDISESERARELGRTVAQLRD</sequence>
<name>D3T263_NATMM</name>
<keyword evidence="1" id="KW-0614">Plasmid</keyword>
<dbReference type="Proteomes" id="UP000011543">
    <property type="component" value="Unassembled WGS sequence"/>
</dbReference>
<evidence type="ECO:0000313" key="4">
    <source>
        <dbReference type="Proteomes" id="UP000011543"/>
    </source>
</evidence>
<reference evidence="3" key="1">
    <citation type="submission" date="2010-02" db="EMBL/GenBank/DDBJ databases">
        <title>Complete sequence of plasmid 2 of Natrialba magadii ATCC 43099.</title>
        <authorList>
            <consortium name="US DOE Joint Genome Institute"/>
            <person name="Lucas S."/>
            <person name="Copeland A."/>
            <person name="Lapidus A."/>
            <person name="Cheng J.-F."/>
            <person name="Bruce D."/>
            <person name="Goodwin L."/>
            <person name="Pitluck S."/>
            <person name="Davenport K."/>
            <person name="Saunders E."/>
            <person name="Detter J.C."/>
            <person name="Han C."/>
            <person name="Tapia R."/>
            <person name="Land M."/>
            <person name="Hauser L."/>
            <person name="Kyrpides N."/>
            <person name="Mikhailova N."/>
            <person name="De Castro R.E."/>
            <person name="Maupin-Furlow J.A."/>
            <person name="Woyke T."/>
        </authorList>
    </citation>
    <scope>NUCLEOTIDE SEQUENCE [LARGE SCALE GENOMIC DNA]</scope>
    <source>
        <strain evidence="3">ATCC 43099 / DSM 3394 / CCM 3739 / CIP 104546 / IAM 13178 / JCM 8861 / NBRC 102185 / NCIMB 2190 / MS3</strain>
        <plasmid evidence="3">pNMAG02</plasmid>
    </source>
</reference>
<dbReference type="EMBL" id="CP001934">
    <property type="protein sequence ID" value="ADD07672.1"/>
    <property type="molecule type" value="Genomic_DNA"/>
</dbReference>